<dbReference type="GO" id="GO:0005634">
    <property type="term" value="C:nucleus"/>
    <property type="evidence" value="ECO:0007669"/>
    <property type="project" value="UniProtKB-SubCell"/>
</dbReference>
<sequence>MASHVAVKAPAEPQGHSRTNSPTQTINVDIQRDSDSDNRVVDAPSTQNKHSNSAASKGRDYRQDPFWRTSANLPYPRLRDHPPDPFHNQRPTPTAYHGNPNSRYQYFFIDLKNCICRFTKSQHDHFADCALKTEPLINPFTRLLQRCLNCDSFWHSTYACLEPFKGSLITWHANETFPSAFGCLEFAQDIHPGQYEITAQEWASLRNGWDPAKDREEGVARVAQKPIDFLPRPYPPPDRSQPSEAELASAAVVAFNPVLQRQVGSAQGNRGIQGEPLPDPAIRIPSLLDILTPPTEEVEQFLRTFKPSLLGERTLATLDYRYHPQFAQSLDDEILKDRANIPVGAIEKSTSLAAILHPAYVPSTGWASPAPFSGPIRAPSSGLLVSDSRDSSLQFRPEPYVGPIARPEFHHAFASHARYLDNRHFVAAPPSQAVRCLVVHQPVYINTHLHETSSEHRPSNPVAPSYSNPRSSVAPNSFPPLPSQGALLDFGTSLPRDALPYEISIPALRSEDPTPTVVFGAGQSQNFTGTTTSIPVTHGYSFNQRPSSSSYSSAPEVLGLAQSGIFTGSSRPPSRNRFRGRDPSTKEFISGPPILGLNSTIPERRSSEQPQDSAPKSKKQKKTAGFAGLDAPANPEATRKTKGHGGLQSLLAKSGLGAEHQAGAAQQAYEYLEAEANRPGGPARRSAPRLLPKLPGSYNPIPNPNAYLWTPPTQESEQPEYSSVASSHRGSAFHPASLESSEARQPQDLALTPATSRGPAPSTFTALNIFPDENPDDEIDNTKELQIEEALKLYQVALKLHSQGPEHYSEAAQAYTNLFKSDIFTYPESETEFLRLDKNPDLEFTEASHALGLDIAAAVAEASPSTLPQILYLSYKNHGQFILDCVKGRLRHEPLADGALDYQARAAVDNFALALASDESDTELWRRAARIGAMLGSRRIARYCLEAAVEVDDDPTVAEVDPMSLEEGFAGEQLKQQLEVLSDETALSHQIMAPYLKKSMPKFLSKNMDPYPFLPDATKTLKIDRGKPESLEAGPAPVMVNLEYRSWLALGEKLCEMSREPNASRILLSLPPLVSGLQEDTALAPEAPPQVDNAGSEDQIMKDVGTTESPAPDSGEATVATPVTAKSDEPAVEIVTTITAVPIIDDRRPSSVSLPTRKRSQSAAGIRETPEDENGTQKRSKRIRNRDNTEGAVVDPATLFAEQLKPFVSADENVFEFVSSLLNKLGVDDLGSLSDLQSALQEEAPTDRAQIVANTAVRDLRDILRNWDDPKASTFVNGNAADILGSSASSANAGLAAFLDQAKIGPQRLTNIPWFADTDGISGFIDMVNSEWMPFEDVVWEWLCVVLPTYHGTLWTEAMKVMVVRIITYNDAEVFTRLQMELEHSTQDADKLARWQDMAETLFELHIDIYSRITNPTSAVPFETRLLTKERLDRWADFAADVIRTRKEDSDESLSSRYLWASVFYATMAESVSREHKVLCWSDLQALLQESGQPPIELQNNAVMPEISVEAAEREVSRLTTMDFFFNLFQTDRSDPAAIIETLEPVLDPESACESIEPDPEDGATAEATDGTPAALRDMWKFLKSGSTSLRLFLWQRLREAYLSIGYNTKVFSCHLKSIEIIVDDLRTGDYLDSADDPRKHKLLLWLKALDDLLVKALTIALNDAATCFEIIDERHIKSTCAALAQLARVLHTAAIFDDEIRVGMTQLPNNAAYAPHGSFNSFINKLREMQVRTWALQYTMVKEAMSQNLDIFLTPDNDLADYLALVHFSLGLRKCCKASNKIFLKMMKVELIRLKHVERWEDYLGQVLYDLYGIRLGVGTYLLDEHGCPTEQLDRRTVLNIADQIIIIANRMPIKDLLKHELRGTLERMQTAVGPTKSSPQMQHNLRNYTEYLKTSIRPSDMYRAWKGQVQVDSLPVVTPESPLADKNWYFLMGMINLTKFRAQKRLGPGSQTDDLRVAATFLRLQLQFSGDFWETWYRLAQCFDHELEEEILWSADKINNHRPDLVRLQRSSIHCYVMALSTAYRTADDSFETAEKLSEMYFDFGMRVYSASREPFSMEAFYLDEFEKHMSGSDGMYKKPLHEELSRYRAWNYALALFKESLRERPSNWMAHYMAGKCLWKAFRNAGGDWDDRVKASRPRMQAVLNSFINAVNHAPKSNSSSRSEPLLEPHYKLVSIVHKLVLMQEMEPQAAADLLQKQPMAPDKGAPVTITNAEEWKTYILKNFHHLRVADKQHWNHRIVARVATILYDEANPNFDMANAARNELKDSIFTKTMHIQVWKSDAERAGRHCVYMERYVKLMVKLLVMTNDKASLEMLVKRVRKKSNDFHRFDKVWADCCLAYLRLIRRQAEIPASIDDTFKTESHESFENLSSRLDGWLENPRISQPIKDAFKEVNDLKKLNGTAMKSTPIDDLISDIWAALHIQIAKDLPDPDRGSLANHQMDGTGESSGPMPTMRSLGPMSLNNLVMDMNGTQIPVPVTFAGSEPARARKSGISRREVLKRAEQAYSRMPDLPRPAPAPARPRLSEPSPSMILGSNDGGAKQRRSASAATSTPHVETPGQQIEEGNTDPNAQQDEDQDQDQDQDQEEDHDEHEDGDGDGENQDHDQDDDSHHDHDLDPNAQLSHEQAAQQQLESEHAHQAESQARNQTRSQTQAARDVEVESVRGSVHDSADDESDLSDPPDFDDDFDPEELFPGG</sequence>
<feature type="compositionally biased region" description="Low complexity" evidence="6">
    <location>
        <begin position="2525"/>
        <end position="2534"/>
    </location>
</feature>
<reference evidence="7" key="1">
    <citation type="submission" date="2021-02" db="EMBL/GenBank/DDBJ databases">
        <title>Genome sequence Cadophora malorum strain M34.</title>
        <authorList>
            <person name="Stefanovic E."/>
            <person name="Vu D."/>
            <person name="Scully C."/>
            <person name="Dijksterhuis J."/>
            <person name="Roader J."/>
            <person name="Houbraken J."/>
        </authorList>
    </citation>
    <scope>NUCLEOTIDE SEQUENCE</scope>
    <source>
        <strain evidence="7">M34</strain>
    </source>
</reference>
<feature type="compositionally biased region" description="Polar residues" evidence="6">
    <location>
        <begin position="564"/>
        <end position="573"/>
    </location>
</feature>
<feature type="region of interest" description="Disordered" evidence="6">
    <location>
        <begin position="2508"/>
        <end position="2700"/>
    </location>
</feature>
<keyword evidence="8" id="KW-1185">Reference proteome</keyword>
<evidence type="ECO:0000256" key="2">
    <source>
        <dbReference type="ARBA" id="ARBA00004123"/>
    </source>
</evidence>
<evidence type="ECO:0000256" key="6">
    <source>
        <dbReference type="SAM" id="MobiDB-lite"/>
    </source>
</evidence>
<feature type="compositionally biased region" description="Low complexity" evidence="6">
    <location>
        <begin position="678"/>
        <end position="689"/>
    </location>
</feature>
<feature type="compositionally biased region" description="Polar residues" evidence="6">
    <location>
        <begin position="465"/>
        <end position="475"/>
    </location>
</feature>
<organism evidence="7 8">
    <name type="scientific">Cadophora malorum</name>
    <dbReference type="NCBI Taxonomy" id="108018"/>
    <lineage>
        <taxon>Eukaryota</taxon>
        <taxon>Fungi</taxon>
        <taxon>Dikarya</taxon>
        <taxon>Ascomycota</taxon>
        <taxon>Pezizomycotina</taxon>
        <taxon>Leotiomycetes</taxon>
        <taxon>Helotiales</taxon>
        <taxon>Ploettnerulaceae</taxon>
        <taxon>Cadophora</taxon>
    </lineage>
</organism>
<comment type="similarity">
    <text evidence="3">Belongs to the HIR3 family.</text>
</comment>
<feature type="region of interest" description="Disordered" evidence="6">
    <location>
        <begin position="564"/>
        <end position="646"/>
    </location>
</feature>
<keyword evidence="5" id="KW-0539">Nucleus</keyword>
<dbReference type="PANTHER" id="PTHR15502:SF7">
    <property type="entry name" value="CALCINEURIN-BINDING PROTEIN CABIN-1"/>
    <property type="match status" value="1"/>
</dbReference>
<comment type="caution">
    <text evidence="7">The sequence shown here is derived from an EMBL/GenBank/DDBJ whole genome shotgun (WGS) entry which is preliminary data.</text>
</comment>
<feature type="region of interest" description="Disordered" evidence="6">
    <location>
        <begin position="676"/>
        <end position="774"/>
    </location>
</feature>
<dbReference type="OrthoDB" id="77564at2759"/>
<feature type="compositionally biased region" description="Polar residues" evidence="6">
    <location>
        <begin position="2644"/>
        <end position="2658"/>
    </location>
</feature>
<dbReference type="GO" id="GO:0000417">
    <property type="term" value="C:HIR complex"/>
    <property type="evidence" value="ECO:0007669"/>
    <property type="project" value="TreeGrafter"/>
</dbReference>
<feature type="compositionally biased region" description="Polar residues" evidence="6">
    <location>
        <begin position="16"/>
        <end position="28"/>
    </location>
</feature>
<name>A0A8H7T5B9_9HELO</name>
<protein>
    <recommendedName>
        <fullName evidence="4">Histone transcription regulator 3 homolog</fullName>
    </recommendedName>
</protein>
<dbReference type="PANTHER" id="PTHR15502">
    <property type="entry name" value="CALCINEURIN-BINDING PROTEIN CABIN 1-RELATED"/>
    <property type="match status" value="1"/>
</dbReference>
<evidence type="ECO:0000313" key="8">
    <source>
        <dbReference type="Proteomes" id="UP000664132"/>
    </source>
</evidence>
<dbReference type="InterPro" id="IPR033053">
    <property type="entry name" value="Hir3/CABIN1"/>
</dbReference>
<comment type="function">
    <text evidence="1">Has a role in a nucleosome assembly pathway that is required for the integrity of heterochromatin and proper chromosome segregation.</text>
</comment>
<feature type="compositionally biased region" description="Polar residues" evidence="6">
    <location>
        <begin position="44"/>
        <end position="55"/>
    </location>
</feature>
<accession>A0A8H7T5B9</accession>
<feature type="compositionally biased region" description="Acidic residues" evidence="6">
    <location>
        <begin position="2675"/>
        <end position="2700"/>
    </location>
</feature>
<feature type="compositionally biased region" description="Polar residues" evidence="6">
    <location>
        <begin position="2624"/>
        <end position="2636"/>
    </location>
</feature>
<evidence type="ECO:0000256" key="1">
    <source>
        <dbReference type="ARBA" id="ARBA00002687"/>
    </source>
</evidence>
<feature type="compositionally biased region" description="Acidic residues" evidence="6">
    <location>
        <begin position="2577"/>
        <end position="2604"/>
    </location>
</feature>
<feature type="compositionally biased region" description="Basic and acidic residues" evidence="6">
    <location>
        <begin position="2660"/>
        <end position="2674"/>
    </location>
</feature>
<gene>
    <name evidence="7" type="ORF">IFR04_011807</name>
</gene>
<feature type="compositionally biased region" description="Polar residues" evidence="6">
    <location>
        <begin position="711"/>
        <end position="729"/>
    </location>
</feature>
<feature type="compositionally biased region" description="Basic and acidic residues" evidence="6">
    <location>
        <begin position="2605"/>
        <end position="2621"/>
    </location>
</feature>
<feature type="region of interest" description="Disordered" evidence="6">
    <location>
        <begin position="2434"/>
        <end position="2456"/>
    </location>
</feature>
<proteinExistence type="inferred from homology"/>
<dbReference type="GO" id="GO:0006325">
    <property type="term" value="P:chromatin organization"/>
    <property type="evidence" value="ECO:0007669"/>
    <property type="project" value="InterPro"/>
</dbReference>
<dbReference type="EMBL" id="JAFJYH010000238">
    <property type="protein sequence ID" value="KAG4415035.1"/>
    <property type="molecule type" value="Genomic_DNA"/>
</dbReference>
<feature type="compositionally biased region" description="Basic and acidic residues" evidence="6">
    <location>
        <begin position="30"/>
        <end position="40"/>
    </location>
</feature>
<feature type="region of interest" description="Disordered" evidence="6">
    <location>
        <begin position="1"/>
        <end position="98"/>
    </location>
</feature>
<feature type="region of interest" description="Disordered" evidence="6">
    <location>
        <begin position="1148"/>
        <end position="1184"/>
    </location>
</feature>
<feature type="compositionally biased region" description="Polar residues" evidence="6">
    <location>
        <begin position="2549"/>
        <end position="2575"/>
    </location>
</feature>
<feature type="region of interest" description="Disordered" evidence="6">
    <location>
        <begin position="450"/>
        <end position="478"/>
    </location>
</feature>
<comment type="subcellular location">
    <subcellularLocation>
        <location evidence="2">Nucleus</location>
    </subcellularLocation>
</comment>
<dbReference type="Proteomes" id="UP000664132">
    <property type="component" value="Unassembled WGS sequence"/>
</dbReference>
<feature type="region of interest" description="Disordered" evidence="6">
    <location>
        <begin position="1103"/>
        <end position="1125"/>
    </location>
</feature>
<feature type="non-terminal residue" evidence="7">
    <location>
        <position position="1"/>
    </location>
</feature>
<evidence type="ECO:0000256" key="3">
    <source>
        <dbReference type="ARBA" id="ARBA00007335"/>
    </source>
</evidence>
<evidence type="ECO:0000256" key="4">
    <source>
        <dbReference type="ARBA" id="ARBA00014848"/>
    </source>
</evidence>
<dbReference type="GO" id="GO:0031491">
    <property type="term" value="F:nucleosome binding"/>
    <property type="evidence" value="ECO:0007669"/>
    <property type="project" value="TreeGrafter"/>
</dbReference>
<evidence type="ECO:0000313" key="7">
    <source>
        <dbReference type="EMBL" id="KAG4415035.1"/>
    </source>
</evidence>
<evidence type="ECO:0000256" key="5">
    <source>
        <dbReference type="ARBA" id="ARBA00023242"/>
    </source>
</evidence>